<dbReference type="AlphaFoldDB" id="A0A562W8N9"/>
<dbReference type="EC" id="6.3.4.19" evidence="8"/>
<evidence type="ECO:0000256" key="7">
    <source>
        <dbReference type="ARBA" id="ARBA00048539"/>
    </source>
</evidence>
<dbReference type="SUPFAM" id="SSF82829">
    <property type="entry name" value="MesJ substrate recognition domain-like"/>
    <property type="match status" value="1"/>
</dbReference>
<evidence type="ECO:0000256" key="8">
    <source>
        <dbReference type="HAMAP-Rule" id="MF_01161"/>
    </source>
</evidence>
<dbReference type="Pfam" id="PF11734">
    <property type="entry name" value="TilS_C"/>
    <property type="match status" value="1"/>
</dbReference>
<organism evidence="10 11">
    <name type="scientific">Geobacter argillaceus</name>
    <dbReference type="NCBI Taxonomy" id="345631"/>
    <lineage>
        <taxon>Bacteria</taxon>
        <taxon>Pseudomonadati</taxon>
        <taxon>Thermodesulfobacteriota</taxon>
        <taxon>Desulfuromonadia</taxon>
        <taxon>Geobacterales</taxon>
        <taxon>Geobacteraceae</taxon>
        <taxon>Geobacter</taxon>
    </lineage>
</organism>
<gene>
    <name evidence="8" type="primary">tilS</name>
    <name evidence="10" type="ORF">JN12_01203</name>
</gene>
<dbReference type="InterPro" id="IPR012796">
    <property type="entry name" value="Lysidine-tRNA-synth_C"/>
</dbReference>
<protein>
    <recommendedName>
        <fullName evidence="8">tRNA(Ile)-lysidine synthase</fullName>
        <ecNumber evidence="8">6.3.4.19</ecNumber>
    </recommendedName>
    <alternativeName>
        <fullName evidence="8">tRNA(Ile)-2-lysyl-cytidine synthase</fullName>
    </alternativeName>
    <alternativeName>
        <fullName evidence="8">tRNA(Ile)-lysidine synthetase</fullName>
    </alternativeName>
</protein>
<dbReference type="SUPFAM" id="SSF52402">
    <property type="entry name" value="Adenine nucleotide alpha hydrolases-like"/>
    <property type="match status" value="1"/>
</dbReference>
<dbReference type="CDD" id="cd01992">
    <property type="entry name" value="TilS_N"/>
    <property type="match status" value="1"/>
</dbReference>
<keyword evidence="2 8" id="KW-0963">Cytoplasm</keyword>
<dbReference type="NCBIfam" id="TIGR02432">
    <property type="entry name" value="lysidine_TilS_N"/>
    <property type="match status" value="1"/>
</dbReference>
<feature type="binding site" evidence="8">
    <location>
        <begin position="6"/>
        <end position="11"/>
    </location>
    <ligand>
        <name>ATP</name>
        <dbReference type="ChEBI" id="CHEBI:30616"/>
    </ligand>
</feature>
<dbReference type="NCBIfam" id="TIGR02433">
    <property type="entry name" value="lysidine_TilS_C"/>
    <property type="match status" value="1"/>
</dbReference>
<dbReference type="InterPro" id="IPR011063">
    <property type="entry name" value="TilS/TtcA_N"/>
</dbReference>
<comment type="subcellular location">
    <subcellularLocation>
        <location evidence="1 8">Cytoplasm</location>
    </subcellularLocation>
</comment>
<dbReference type="Pfam" id="PF01171">
    <property type="entry name" value="ATP_bind_3"/>
    <property type="match status" value="1"/>
</dbReference>
<proteinExistence type="inferred from homology"/>
<dbReference type="InterPro" id="IPR014729">
    <property type="entry name" value="Rossmann-like_a/b/a_fold"/>
</dbReference>
<dbReference type="InterPro" id="IPR012795">
    <property type="entry name" value="tRNA_Ile_lys_synt_N"/>
</dbReference>
<evidence type="ECO:0000256" key="1">
    <source>
        <dbReference type="ARBA" id="ARBA00004496"/>
    </source>
</evidence>
<comment type="catalytic activity">
    <reaction evidence="7 8">
        <text>cytidine(34) in tRNA(Ile2) + L-lysine + ATP = lysidine(34) in tRNA(Ile2) + AMP + diphosphate + H(+)</text>
        <dbReference type="Rhea" id="RHEA:43744"/>
        <dbReference type="Rhea" id="RHEA-COMP:10625"/>
        <dbReference type="Rhea" id="RHEA-COMP:10670"/>
        <dbReference type="ChEBI" id="CHEBI:15378"/>
        <dbReference type="ChEBI" id="CHEBI:30616"/>
        <dbReference type="ChEBI" id="CHEBI:32551"/>
        <dbReference type="ChEBI" id="CHEBI:33019"/>
        <dbReference type="ChEBI" id="CHEBI:82748"/>
        <dbReference type="ChEBI" id="CHEBI:83665"/>
        <dbReference type="ChEBI" id="CHEBI:456215"/>
        <dbReference type="EC" id="6.3.4.19"/>
    </reaction>
</comment>
<keyword evidence="4 8" id="KW-0819">tRNA processing</keyword>
<sequence length="437" mass="47696">MVVAVSGGADSVALLDFLATGSGLGLRLVVAHVNHGLRGAEADDDERFVRGLAERYGLPMATTSADVRALSRQRRLSLEEAGREARYAFFEEVAGQYGAARIALAHHRDDQAETVLMRLIRGAGVDGLSGMRPRSGDGRYVRPLLSVTRRAIVGYLRKKGLAWQEDASNRDQRFLRNRVRHELLPLLASYNPAIAERLAATAESLAADGELLERLTAERYAVCRDCAGEGLAVPLLRREPDGIRLRLYRRAIAAVKGDLRRLSHRHLQAIDRLVLAARSNGALALPDGVRITRCYDALTVTVGDSGEDYGYELLVEGPGSYRLPGGWNLTVTVGKAPASWEGAALDTAWFDPVAVPFPWLVRTFRPGDRIRPFGMTGEKKVKDLLIDLKIPPLERRSLPLVFAGGVLAWVCGIRRGAVGEVAPGSDRVVVAVCSRER</sequence>
<dbReference type="SUPFAM" id="SSF56037">
    <property type="entry name" value="PheT/TilS domain"/>
    <property type="match status" value="1"/>
</dbReference>
<keyword evidence="6 8" id="KW-0067">ATP-binding</keyword>
<keyword evidence="5 8" id="KW-0547">Nucleotide-binding</keyword>
<keyword evidence="3 8" id="KW-0436">Ligase</keyword>
<dbReference type="GO" id="GO:0005524">
    <property type="term" value="F:ATP binding"/>
    <property type="evidence" value="ECO:0007669"/>
    <property type="project" value="UniProtKB-UniRule"/>
</dbReference>
<dbReference type="GO" id="GO:0032267">
    <property type="term" value="F:tRNA(Ile)-lysidine synthase activity"/>
    <property type="evidence" value="ECO:0007669"/>
    <property type="project" value="UniProtKB-EC"/>
</dbReference>
<dbReference type="GO" id="GO:0005737">
    <property type="term" value="C:cytoplasm"/>
    <property type="evidence" value="ECO:0007669"/>
    <property type="project" value="UniProtKB-SubCell"/>
</dbReference>
<feature type="domain" description="Lysidine-tRNA(Ile) synthetase C-terminal" evidence="9">
    <location>
        <begin position="359"/>
        <end position="432"/>
    </location>
</feature>
<evidence type="ECO:0000256" key="3">
    <source>
        <dbReference type="ARBA" id="ARBA00022598"/>
    </source>
</evidence>
<evidence type="ECO:0000313" key="10">
    <source>
        <dbReference type="EMBL" id="TWJ26495.1"/>
    </source>
</evidence>
<evidence type="ECO:0000256" key="6">
    <source>
        <dbReference type="ARBA" id="ARBA00022840"/>
    </source>
</evidence>
<dbReference type="PANTHER" id="PTHR43033:SF1">
    <property type="entry name" value="TRNA(ILE)-LYSIDINE SYNTHASE-RELATED"/>
    <property type="match status" value="1"/>
</dbReference>
<comment type="domain">
    <text evidence="8">The N-terminal region contains the highly conserved SGGXDS motif, predicted to be a P-loop motif involved in ATP binding.</text>
</comment>
<keyword evidence="11" id="KW-1185">Reference proteome</keyword>
<dbReference type="Gene3D" id="3.40.50.620">
    <property type="entry name" value="HUPs"/>
    <property type="match status" value="1"/>
</dbReference>
<dbReference type="Gene3D" id="3.30.465.60">
    <property type="match status" value="1"/>
</dbReference>
<reference evidence="10 11" key="1">
    <citation type="submission" date="2019-07" db="EMBL/GenBank/DDBJ databases">
        <title>Genomic Encyclopedia of Archaeal and Bacterial Type Strains, Phase II (KMG-II): from individual species to whole genera.</title>
        <authorList>
            <person name="Goeker M."/>
        </authorList>
    </citation>
    <scope>NUCLEOTIDE SEQUENCE [LARGE SCALE GENOMIC DNA]</scope>
    <source>
        <strain evidence="10 11">ATCC BAA-1139</strain>
    </source>
</reference>
<evidence type="ECO:0000259" key="9">
    <source>
        <dbReference type="SMART" id="SM00977"/>
    </source>
</evidence>
<evidence type="ECO:0000313" key="11">
    <source>
        <dbReference type="Proteomes" id="UP000319449"/>
    </source>
</evidence>
<dbReference type="EMBL" id="VLLN01000005">
    <property type="protein sequence ID" value="TWJ26495.1"/>
    <property type="molecule type" value="Genomic_DNA"/>
</dbReference>
<dbReference type="PANTHER" id="PTHR43033">
    <property type="entry name" value="TRNA(ILE)-LYSIDINE SYNTHASE-RELATED"/>
    <property type="match status" value="1"/>
</dbReference>
<evidence type="ECO:0000256" key="4">
    <source>
        <dbReference type="ARBA" id="ARBA00022694"/>
    </source>
</evidence>
<dbReference type="SMART" id="SM00977">
    <property type="entry name" value="TilS_C"/>
    <property type="match status" value="1"/>
</dbReference>
<accession>A0A562W8N9</accession>
<dbReference type="Proteomes" id="UP000319449">
    <property type="component" value="Unassembled WGS sequence"/>
</dbReference>
<comment type="caution">
    <text evidence="10">The sequence shown here is derived from an EMBL/GenBank/DDBJ whole genome shotgun (WGS) entry which is preliminary data.</text>
</comment>
<dbReference type="InterPro" id="IPR012094">
    <property type="entry name" value="tRNA_Ile_lys_synt"/>
</dbReference>
<dbReference type="HAMAP" id="MF_01161">
    <property type="entry name" value="tRNA_Ile_lys_synt"/>
    <property type="match status" value="1"/>
</dbReference>
<evidence type="ECO:0000256" key="5">
    <source>
        <dbReference type="ARBA" id="ARBA00022741"/>
    </source>
</evidence>
<comment type="similarity">
    <text evidence="8">Belongs to the tRNA(Ile)-lysidine synthase family.</text>
</comment>
<comment type="function">
    <text evidence="8">Ligates lysine onto the cytidine present at position 34 of the AUA codon-specific tRNA(Ile) that contains the anticodon CAU, in an ATP-dependent manner. Cytidine is converted to lysidine, thus changing the amino acid specificity of the tRNA from methionine to isoleucine.</text>
</comment>
<evidence type="ECO:0000256" key="2">
    <source>
        <dbReference type="ARBA" id="ARBA00022490"/>
    </source>
</evidence>
<name>A0A562W8N9_9BACT</name>
<dbReference type="GO" id="GO:0006400">
    <property type="term" value="P:tRNA modification"/>
    <property type="evidence" value="ECO:0007669"/>
    <property type="project" value="UniProtKB-UniRule"/>
</dbReference>